<dbReference type="SUPFAM" id="SSF47769">
    <property type="entry name" value="SAM/Pointed domain"/>
    <property type="match status" value="1"/>
</dbReference>
<dbReference type="EMBL" id="CAJVPK010000531">
    <property type="protein sequence ID" value="CAG8522811.1"/>
    <property type="molecule type" value="Genomic_DNA"/>
</dbReference>
<dbReference type="Gene3D" id="1.10.150.50">
    <property type="entry name" value="Transcription Factor, Ets-1"/>
    <property type="match status" value="1"/>
</dbReference>
<reference evidence="2" key="1">
    <citation type="submission" date="2021-06" db="EMBL/GenBank/DDBJ databases">
        <authorList>
            <person name="Kallberg Y."/>
            <person name="Tangrot J."/>
            <person name="Rosling A."/>
        </authorList>
    </citation>
    <scope>NUCLEOTIDE SEQUENCE</scope>
    <source>
        <strain evidence="2">AZ414A</strain>
    </source>
</reference>
<comment type="caution">
    <text evidence="2">The sequence shown here is derived from an EMBL/GenBank/DDBJ whole genome shotgun (WGS) entry which is preliminary data.</text>
</comment>
<protein>
    <submittedName>
        <fullName evidence="2">2897_t:CDS:1</fullName>
    </submittedName>
</protein>
<name>A0A9N9FC47_9GLOM</name>
<dbReference type="Pfam" id="PF07647">
    <property type="entry name" value="SAM_2"/>
    <property type="match status" value="1"/>
</dbReference>
<keyword evidence="3" id="KW-1185">Reference proteome</keyword>
<dbReference type="OrthoDB" id="2155283at2759"/>
<feature type="domain" description="SAM" evidence="1">
    <location>
        <begin position="38"/>
        <end position="92"/>
    </location>
</feature>
<dbReference type="AlphaFoldDB" id="A0A9N9FC47"/>
<organism evidence="2 3">
    <name type="scientific">Diversispora eburnea</name>
    <dbReference type="NCBI Taxonomy" id="1213867"/>
    <lineage>
        <taxon>Eukaryota</taxon>
        <taxon>Fungi</taxon>
        <taxon>Fungi incertae sedis</taxon>
        <taxon>Mucoromycota</taxon>
        <taxon>Glomeromycotina</taxon>
        <taxon>Glomeromycetes</taxon>
        <taxon>Diversisporales</taxon>
        <taxon>Diversisporaceae</taxon>
        <taxon>Diversispora</taxon>
    </lineage>
</organism>
<dbReference type="InterPro" id="IPR013761">
    <property type="entry name" value="SAM/pointed_sf"/>
</dbReference>
<evidence type="ECO:0000259" key="1">
    <source>
        <dbReference type="Pfam" id="PF07647"/>
    </source>
</evidence>
<accession>A0A9N9FC47</accession>
<proteinExistence type="predicted"/>
<dbReference type="Proteomes" id="UP000789706">
    <property type="component" value="Unassembled WGS sequence"/>
</dbReference>
<evidence type="ECO:0000313" key="3">
    <source>
        <dbReference type="Proteomes" id="UP000789706"/>
    </source>
</evidence>
<gene>
    <name evidence="2" type="ORF">DEBURN_LOCUS5750</name>
</gene>
<sequence>MSSFVFPSIALTKIAQELYEKQKNFYRENYVEKNNYELLEDFPEWLDGIGLKILAPYFENMKWQEVMSLSTRNLIDMGIKNSNIRSLLIRHFWRSKVIHIKSKELILTQVQLNYRDRDFQMIGRDLAVDPYLLKDLKFCLNAMGYAYSNFAPFFYGKTWQEIIDMNVNNLWDNHINGSKRRSDELKKIYQTNKF</sequence>
<dbReference type="InterPro" id="IPR001660">
    <property type="entry name" value="SAM"/>
</dbReference>
<evidence type="ECO:0000313" key="2">
    <source>
        <dbReference type="EMBL" id="CAG8522811.1"/>
    </source>
</evidence>